<keyword evidence="5" id="KW-0456">Lyase</keyword>
<dbReference type="AlphaFoldDB" id="A0A845QMF4"/>
<evidence type="ECO:0000313" key="6">
    <source>
        <dbReference type="Proteomes" id="UP000446866"/>
    </source>
</evidence>
<dbReference type="GO" id="GO:0050519">
    <property type="term" value="F:holo-citrate lyase synthase activity"/>
    <property type="evidence" value="ECO:0007669"/>
    <property type="project" value="UniProtKB-EC"/>
</dbReference>
<evidence type="ECO:0000256" key="3">
    <source>
        <dbReference type="ARBA" id="ARBA00022695"/>
    </source>
</evidence>
<evidence type="ECO:0000256" key="4">
    <source>
        <dbReference type="ARBA" id="ARBA00048574"/>
    </source>
</evidence>
<dbReference type="Pfam" id="PF03802">
    <property type="entry name" value="CitX"/>
    <property type="match status" value="1"/>
</dbReference>
<evidence type="ECO:0000256" key="2">
    <source>
        <dbReference type="ARBA" id="ARBA00022679"/>
    </source>
</evidence>
<dbReference type="InterPro" id="IPR005551">
    <property type="entry name" value="CitX"/>
</dbReference>
<dbReference type="Proteomes" id="UP000446866">
    <property type="component" value="Unassembled WGS sequence"/>
</dbReference>
<accession>A0A845QMF4</accession>
<evidence type="ECO:0000256" key="1">
    <source>
        <dbReference type="ARBA" id="ARBA00012524"/>
    </source>
</evidence>
<evidence type="ECO:0000313" key="5">
    <source>
        <dbReference type="EMBL" id="NBH61248.1"/>
    </source>
</evidence>
<gene>
    <name evidence="5" type="primary">citX</name>
    <name evidence="5" type="ORF">D0435_06235</name>
</gene>
<dbReference type="EC" id="2.7.7.61" evidence="1"/>
<reference evidence="5 6" key="1">
    <citation type="submission" date="2018-08" db="EMBL/GenBank/DDBJ databases">
        <title>Murine metabolic-syndrome-specific gut microbial biobank.</title>
        <authorList>
            <person name="Liu C."/>
        </authorList>
    </citation>
    <scope>NUCLEOTIDE SEQUENCE [LARGE SCALE GENOMIC DNA]</scope>
    <source>
        <strain evidence="5 6">28</strain>
    </source>
</reference>
<comment type="caution">
    <text evidence="5">The sequence shown here is derived from an EMBL/GenBank/DDBJ whole genome shotgun (WGS) entry which is preliminary data.</text>
</comment>
<dbReference type="RefSeq" id="WP_160201531.1">
    <property type="nucleotide sequence ID" value="NZ_QXWK01000010.1"/>
</dbReference>
<keyword evidence="6" id="KW-1185">Reference proteome</keyword>
<protein>
    <recommendedName>
        <fullName evidence="1">citrate lyase holo-[acyl-carrier protein] synthase</fullName>
        <ecNumber evidence="1">2.7.7.61</ecNumber>
    </recommendedName>
</protein>
<name>A0A845QMF4_9FIRM</name>
<dbReference type="GO" id="GO:0016829">
    <property type="term" value="F:lyase activity"/>
    <property type="evidence" value="ECO:0007669"/>
    <property type="project" value="UniProtKB-KW"/>
</dbReference>
<organism evidence="5 6">
    <name type="scientific">Anaerotruncus colihominis</name>
    <dbReference type="NCBI Taxonomy" id="169435"/>
    <lineage>
        <taxon>Bacteria</taxon>
        <taxon>Bacillati</taxon>
        <taxon>Bacillota</taxon>
        <taxon>Clostridia</taxon>
        <taxon>Eubacteriales</taxon>
        <taxon>Oscillospiraceae</taxon>
        <taxon>Anaerotruncus</taxon>
    </lineage>
</organism>
<dbReference type="EMBL" id="QXWK01000010">
    <property type="protein sequence ID" value="NBH61248.1"/>
    <property type="molecule type" value="Genomic_DNA"/>
</dbReference>
<dbReference type="GO" id="GO:0051191">
    <property type="term" value="P:prosthetic group biosynthetic process"/>
    <property type="evidence" value="ECO:0007669"/>
    <property type="project" value="InterPro"/>
</dbReference>
<dbReference type="NCBIfam" id="TIGR03124">
    <property type="entry name" value="citrate_citX"/>
    <property type="match status" value="1"/>
</dbReference>
<keyword evidence="2 5" id="KW-0808">Transferase</keyword>
<keyword evidence="3 5" id="KW-0548">Nucleotidyltransferase</keyword>
<sequence length="169" mass="19014">MTEHPITLQELLDSREKRAQKQRMLLDQHDGVLVSVTLNIPGPVKDKPAYREALKVGMELLAEKISAEQILYREEKFLSTGAEGYLMITGMQPEEVKRVTVEIEDTTPLGRIFDMDVLSEKGSISRSNLGMPGRRCLLCGEAAKVCARSQSHPMELLLAEINRILSKFF</sequence>
<dbReference type="NCBIfam" id="NF002383">
    <property type="entry name" value="PRK01392.1"/>
    <property type="match status" value="1"/>
</dbReference>
<proteinExistence type="predicted"/>
<comment type="catalytic activity">
    <reaction evidence="4">
        <text>apo-[citrate lyase ACP] + 2'-(5''-triphospho-alpha-D-ribosyl)-3'-dephospho-CoA = holo-[citrate lyase ACP] + diphosphate</text>
        <dbReference type="Rhea" id="RHEA:16333"/>
        <dbReference type="Rhea" id="RHEA-COMP:10157"/>
        <dbReference type="Rhea" id="RHEA-COMP:10158"/>
        <dbReference type="ChEBI" id="CHEBI:29999"/>
        <dbReference type="ChEBI" id="CHEBI:33019"/>
        <dbReference type="ChEBI" id="CHEBI:61378"/>
        <dbReference type="ChEBI" id="CHEBI:82683"/>
        <dbReference type="EC" id="2.7.7.61"/>
    </reaction>
</comment>